<keyword evidence="3" id="KW-1185">Reference proteome</keyword>
<dbReference type="AlphaFoldDB" id="A0AAY4E537"/>
<feature type="chain" id="PRO_5044276127" evidence="1">
    <location>
        <begin position="18"/>
        <end position="86"/>
    </location>
</feature>
<organism evidence="2 3">
    <name type="scientific">Denticeps clupeoides</name>
    <name type="common">denticle herring</name>
    <dbReference type="NCBI Taxonomy" id="299321"/>
    <lineage>
        <taxon>Eukaryota</taxon>
        <taxon>Metazoa</taxon>
        <taxon>Chordata</taxon>
        <taxon>Craniata</taxon>
        <taxon>Vertebrata</taxon>
        <taxon>Euteleostomi</taxon>
        <taxon>Actinopterygii</taxon>
        <taxon>Neopterygii</taxon>
        <taxon>Teleostei</taxon>
        <taxon>Clupei</taxon>
        <taxon>Clupeiformes</taxon>
        <taxon>Denticipitoidei</taxon>
        <taxon>Denticipitidae</taxon>
        <taxon>Denticeps</taxon>
    </lineage>
</organism>
<reference evidence="2" key="3">
    <citation type="submission" date="2025-09" db="UniProtKB">
        <authorList>
            <consortium name="Ensembl"/>
        </authorList>
    </citation>
    <scope>IDENTIFICATION</scope>
</reference>
<evidence type="ECO:0000256" key="1">
    <source>
        <dbReference type="SAM" id="SignalP"/>
    </source>
</evidence>
<reference evidence="2" key="2">
    <citation type="submission" date="2025-08" db="UniProtKB">
        <authorList>
            <consortium name="Ensembl"/>
        </authorList>
    </citation>
    <scope>IDENTIFICATION</scope>
</reference>
<keyword evidence="1" id="KW-0732">Signal</keyword>
<protein>
    <submittedName>
        <fullName evidence="2">Uncharacterized protein</fullName>
    </submittedName>
</protein>
<feature type="signal peptide" evidence="1">
    <location>
        <begin position="1"/>
        <end position="17"/>
    </location>
</feature>
<dbReference type="Proteomes" id="UP000694580">
    <property type="component" value="Chromosome 12"/>
</dbReference>
<proteinExistence type="predicted"/>
<evidence type="ECO:0000313" key="2">
    <source>
        <dbReference type="Ensembl" id="ENSDCDP00010052745.1"/>
    </source>
</evidence>
<name>A0AAY4E537_9TELE</name>
<reference evidence="2 3" key="1">
    <citation type="submission" date="2020-06" db="EMBL/GenBank/DDBJ databases">
        <authorList>
            <consortium name="Wellcome Sanger Institute Data Sharing"/>
        </authorList>
    </citation>
    <scope>NUCLEOTIDE SEQUENCE [LARGE SCALE GENOMIC DNA]</scope>
</reference>
<dbReference type="Ensembl" id="ENSDCDT00010063235.1">
    <property type="protein sequence ID" value="ENSDCDP00010052745.1"/>
    <property type="gene ID" value="ENSDCDG00010030764.1"/>
</dbReference>
<sequence>IVTLLVLWVTFLSLTESCRDLHHTVAQRNLCYLGCHKAPCTSDQRTRLNYSPPASETGRDPTAPRAVFFLLTDMLNEPRDQSENSF</sequence>
<accession>A0AAY4E537</accession>
<evidence type="ECO:0000313" key="3">
    <source>
        <dbReference type="Proteomes" id="UP000694580"/>
    </source>
</evidence>